<evidence type="ECO:0000256" key="2">
    <source>
        <dbReference type="SAM" id="Phobius"/>
    </source>
</evidence>
<evidence type="ECO:0000313" key="4">
    <source>
        <dbReference type="Proteomes" id="UP001500187"/>
    </source>
</evidence>
<name>A0ABP9B0K8_9MICC</name>
<dbReference type="Proteomes" id="UP001500187">
    <property type="component" value="Unassembled WGS sequence"/>
</dbReference>
<evidence type="ECO:0000313" key="3">
    <source>
        <dbReference type="EMBL" id="GAA4787889.1"/>
    </source>
</evidence>
<feature type="region of interest" description="Disordered" evidence="1">
    <location>
        <begin position="151"/>
        <end position="176"/>
    </location>
</feature>
<comment type="caution">
    <text evidence="3">The sequence shown here is derived from an EMBL/GenBank/DDBJ whole genome shotgun (WGS) entry which is preliminary data.</text>
</comment>
<feature type="transmembrane region" description="Helical" evidence="2">
    <location>
        <begin position="124"/>
        <end position="142"/>
    </location>
</feature>
<dbReference type="EMBL" id="BAABKP010000001">
    <property type="protein sequence ID" value="GAA4787889.1"/>
    <property type="molecule type" value="Genomic_DNA"/>
</dbReference>
<accession>A0ABP9B0K8</accession>
<sequence length="176" mass="18098">MRVNLKPRALALTLAGGAATGAIVNSLSVRNGGPELSLPALIWVAALLIGGAVLYLASQVSKFSKRETRSQAGNMNPLLAARIVVFAQALALTGALVMGWQLAILVFQLGLMSSRASTWPLAESAISMVAGLFMMVSGVIAVNMCRIPPGDDEDGGGTGLGEGLPQTGPLANRESK</sequence>
<feature type="transmembrane region" description="Helical" evidence="2">
    <location>
        <begin position="79"/>
        <end position="104"/>
    </location>
</feature>
<dbReference type="InterPro" id="IPR021517">
    <property type="entry name" value="DUF3180"/>
</dbReference>
<keyword evidence="2" id="KW-0472">Membrane</keyword>
<gene>
    <name evidence="3" type="ORF">GCM10023352_01940</name>
</gene>
<keyword evidence="4" id="KW-1185">Reference proteome</keyword>
<keyword evidence="2" id="KW-0812">Transmembrane</keyword>
<reference evidence="4" key="1">
    <citation type="journal article" date="2019" name="Int. J. Syst. Evol. Microbiol.">
        <title>The Global Catalogue of Microorganisms (GCM) 10K type strain sequencing project: providing services to taxonomists for standard genome sequencing and annotation.</title>
        <authorList>
            <consortium name="The Broad Institute Genomics Platform"/>
            <consortium name="The Broad Institute Genome Sequencing Center for Infectious Disease"/>
            <person name="Wu L."/>
            <person name="Ma J."/>
        </authorList>
    </citation>
    <scope>NUCLEOTIDE SEQUENCE [LARGE SCALE GENOMIC DNA]</scope>
    <source>
        <strain evidence="4">JCM 18541</strain>
    </source>
</reference>
<evidence type="ECO:0008006" key="5">
    <source>
        <dbReference type="Google" id="ProtNLM"/>
    </source>
</evidence>
<evidence type="ECO:0000256" key="1">
    <source>
        <dbReference type="SAM" id="MobiDB-lite"/>
    </source>
</evidence>
<proteinExistence type="predicted"/>
<protein>
    <recommendedName>
        <fullName evidence="5">DUF3180 domain-containing protein</fullName>
    </recommendedName>
</protein>
<keyword evidence="2" id="KW-1133">Transmembrane helix</keyword>
<feature type="transmembrane region" description="Helical" evidence="2">
    <location>
        <begin position="36"/>
        <end position="58"/>
    </location>
</feature>
<dbReference type="Pfam" id="PF11377">
    <property type="entry name" value="DUF3180"/>
    <property type="match status" value="1"/>
</dbReference>
<organism evidence="3 4">
    <name type="scientific">Rothia endophytica</name>
    <dbReference type="NCBI Taxonomy" id="1324766"/>
    <lineage>
        <taxon>Bacteria</taxon>
        <taxon>Bacillati</taxon>
        <taxon>Actinomycetota</taxon>
        <taxon>Actinomycetes</taxon>
        <taxon>Micrococcales</taxon>
        <taxon>Micrococcaceae</taxon>
        <taxon>Rothia</taxon>
    </lineage>
</organism>